<gene>
    <name evidence="10" type="ORF">ATZ36_01330</name>
</gene>
<dbReference type="GO" id="GO:0003677">
    <property type="term" value="F:DNA binding"/>
    <property type="evidence" value="ECO:0007669"/>
    <property type="project" value="UniProtKB-KW"/>
</dbReference>
<feature type="domain" description="DNA methylase N-4/N-6" evidence="9">
    <location>
        <begin position="158"/>
        <end position="381"/>
    </location>
</feature>
<dbReference type="GO" id="GO:0008170">
    <property type="term" value="F:N-methyltransferase activity"/>
    <property type="evidence" value="ECO:0007669"/>
    <property type="project" value="InterPro"/>
</dbReference>
<evidence type="ECO:0000313" key="10">
    <source>
        <dbReference type="EMBL" id="OEG70145.1"/>
    </source>
</evidence>
<keyword evidence="4" id="KW-0949">S-adenosyl-L-methionine</keyword>
<evidence type="ECO:0000313" key="11">
    <source>
        <dbReference type="Proteomes" id="UP000095237"/>
    </source>
</evidence>
<keyword evidence="6" id="KW-0238">DNA-binding</keyword>
<proteinExistence type="inferred from homology"/>
<evidence type="ECO:0000259" key="9">
    <source>
        <dbReference type="Pfam" id="PF01555"/>
    </source>
</evidence>
<keyword evidence="5" id="KW-0680">Restriction system</keyword>
<name>A0A1E5IIC1_ENDTX</name>
<dbReference type="Pfam" id="PF01555">
    <property type="entry name" value="N6_N4_Mtase"/>
    <property type="match status" value="1"/>
</dbReference>
<evidence type="ECO:0000256" key="1">
    <source>
        <dbReference type="ARBA" id="ARBA00010203"/>
    </source>
</evidence>
<dbReference type="GO" id="GO:0004519">
    <property type="term" value="F:endonuclease activity"/>
    <property type="evidence" value="ECO:0007669"/>
    <property type="project" value="UniProtKB-KW"/>
</dbReference>
<dbReference type="GO" id="GO:0032259">
    <property type="term" value="P:methylation"/>
    <property type="evidence" value="ECO:0007669"/>
    <property type="project" value="UniProtKB-KW"/>
</dbReference>
<dbReference type="PROSITE" id="PS00093">
    <property type="entry name" value="N4_MTASE"/>
    <property type="match status" value="1"/>
</dbReference>
<dbReference type="InterPro" id="IPR017985">
    <property type="entry name" value="MeTrfase_CN4_CS"/>
</dbReference>
<evidence type="ECO:0000256" key="6">
    <source>
        <dbReference type="ARBA" id="ARBA00023125"/>
    </source>
</evidence>
<evidence type="ECO:0000256" key="4">
    <source>
        <dbReference type="ARBA" id="ARBA00022691"/>
    </source>
</evidence>
<evidence type="ECO:0000256" key="3">
    <source>
        <dbReference type="ARBA" id="ARBA00022679"/>
    </source>
</evidence>
<keyword evidence="10" id="KW-0378">Hydrolase</keyword>
<evidence type="ECO:0000256" key="2">
    <source>
        <dbReference type="ARBA" id="ARBA00022603"/>
    </source>
</evidence>
<dbReference type="AlphaFoldDB" id="A0A1E5IIC1"/>
<dbReference type="EC" id="2.1.1.-" evidence="8"/>
<dbReference type="PRINTS" id="PR00508">
    <property type="entry name" value="S21N4MTFRASE"/>
</dbReference>
<dbReference type="Gene3D" id="3.40.50.150">
    <property type="entry name" value="Vaccinia Virus protein VP39"/>
    <property type="match status" value="1"/>
</dbReference>
<evidence type="ECO:0000256" key="7">
    <source>
        <dbReference type="ARBA" id="ARBA00049120"/>
    </source>
</evidence>
<dbReference type="SUPFAM" id="SSF53335">
    <property type="entry name" value="S-adenosyl-L-methionine-dependent methyltransferases"/>
    <property type="match status" value="1"/>
</dbReference>
<comment type="catalytic activity">
    <reaction evidence="7">
        <text>a 2'-deoxycytidine in DNA + S-adenosyl-L-methionine = an N(4)-methyl-2'-deoxycytidine in DNA + S-adenosyl-L-homocysteine + H(+)</text>
        <dbReference type="Rhea" id="RHEA:16857"/>
        <dbReference type="Rhea" id="RHEA-COMP:11369"/>
        <dbReference type="Rhea" id="RHEA-COMP:13674"/>
        <dbReference type="ChEBI" id="CHEBI:15378"/>
        <dbReference type="ChEBI" id="CHEBI:57856"/>
        <dbReference type="ChEBI" id="CHEBI:59789"/>
        <dbReference type="ChEBI" id="CHEBI:85452"/>
        <dbReference type="ChEBI" id="CHEBI:137933"/>
        <dbReference type="EC" id="2.1.1.113"/>
    </reaction>
</comment>
<keyword evidence="11" id="KW-1185">Reference proteome</keyword>
<protein>
    <recommendedName>
        <fullName evidence="8">Methyltransferase</fullName>
        <ecNumber evidence="8">2.1.1.-</ecNumber>
    </recommendedName>
</protein>
<dbReference type="InterPro" id="IPR002941">
    <property type="entry name" value="DNA_methylase_N4/N6"/>
</dbReference>
<dbReference type="EMBL" id="LNVX01000448">
    <property type="protein sequence ID" value="OEG70145.1"/>
    <property type="molecule type" value="Genomic_DNA"/>
</dbReference>
<comment type="similarity">
    <text evidence="1">Belongs to the N(4)/N(6)-methyltransferase family. N(4) subfamily.</text>
</comment>
<keyword evidence="10" id="KW-0540">Nuclease</keyword>
<comment type="caution">
    <text evidence="10">The sequence shown here is derived from an EMBL/GenBank/DDBJ whole genome shotgun (WGS) entry which is preliminary data.</text>
</comment>
<keyword evidence="3" id="KW-0808">Transferase</keyword>
<dbReference type="InterPro" id="IPR029063">
    <property type="entry name" value="SAM-dependent_MTases_sf"/>
</dbReference>
<accession>A0A1E5IIC1</accession>
<reference evidence="10 11" key="1">
    <citation type="submission" date="2015-11" db="EMBL/GenBank/DDBJ databases">
        <title>Evidence for parallel genomic evolution in an endosymbiosis of termite gut flagellates.</title>
        <authorList>
            <person name="Zheng H."/>
        </authorList>
    </citation>
    <scope>NUCLEOTIDE SEQUENCE [LARGE SCALE GENOMIC DNA]</scope>
    <source>
        <strain evidence="10 11">CET450</strain>
    </source>
</reference>
<keyword evidence="10" id="KW-0255">Endonuclease</keyword>
<dbReference type="GO" id="GO:0015667">
    <property type="term" value="F:site-specific DNA-methyltransferase (cytosine-N4-specific) activity"/>
    <property type="evidence" value="ECO:0007669"/>
    <property type="project" value="UniProtKB-EC"/>
</dbReference>
<dbReference type="GO" id="GO:0009307">
    <property type="term" value="P:DNA restriction-modification system"/>
    <property type="evidence" value="ECO:0007669"/>
    <property type="project" value="UniProtKB-KW"/>
</dbReference>
<sequence>MKCTLAKNYYKDNINIEYIKQLGKEKSEGNLNKLLLFYNGIFPLDIKREVVSSIGRQQNDKKIYEFIMKEGFKKTYMELVYQMFRTTLYRSGKVEFQKLGNRLLSFYDNEVMHKMYEYFLYRKNPKLLNVKKKKKIIKAILLKGDSEQTLLKIQNKTIQFIFTSPPYYNTRMYSDYTSYGRYLKKMCSILKQCNRILEDGRFIIINVSPVITKRPGREFESVRYPIHFDFHKILEEADFYFIDEIIWIKPEYTVPNRIAGYLQTGMPLSYKPNCVTESLLVYRKKTPFLLDENIKCYSRMLANAVENTDTSNCWYISPKTDKDHPAVFPEKLCEKVLKYYSFSGDVVLDPFAGSGTFGRVAKKMKRIPVLCEANNKYIKKLEEENYDDF</sequence>
<organism evidence="10 11">
    <name type="scientific">Endomicrobium trichonymphae</name>
    <dbReference type="NCBI Taxonomy" id="1408204"/>
    <lineage>
        <taxon>Bacteria</taxon>
        <taxon>Pseudomonadati</taxon>
        <taxon>Elusimicrobiota</taxon>
        <taxon>Endomicrobiia</taxon>
        <taxon>Endomicrobiales</taxon>
        <taxon>Endomicrobiaceae</taxon>
        <taxon>Candidatus Endomicrobiellum</taxon>
    </lineage>
</organism>
<dbReference type="InterPro" id="IPR001091">
    <property type="entry name" value="RM_Methyltransferase"/>
</dbReference>
<evidence type="ECO:0000256" key="5">
    <source>
        <dbReference type="ARBA" id="ARBA00022747"/>
    </source>
</evidence>
<keyword evidence="2" id="KW-0489">Methyltransferase</keyword>
<dbReference type="Proteomes" id="UP000095237">
    <property type="component" value="Unassembled WGS sequence"/>
</dbReference>
<evidence type="ECO:0000256" key="8">
    <source>
        <dbReference type="RuleBase" id="RU362026"/>
    </source>
</evidence>